<comment type="subcellular location">
    <subcellularLocation>
        <location evidence="1">Secreted</location>
    </subcellularLocation>
</comment>
<dbReference type="OrthoDB" id="5958694at2759"/>
<dbReference type="Proteomes" id="UP001152795">
    <property type="component" value="Unassembled WGS sequence"/>
</dbReference>
<dbReference type="CDD" id="cd06263">
    <property type="entry name" value="MAM"/>
    <property type="match status" value="1"/>
</dbReference>
<comment type="caution">
    <text evidence="7">Lacks conserved residue(s) required for the propagation of feature annotation.</text>
</comment>
<keyword evidence="6" id="KW-0325">Glycoprotein</keyword>
<dbReference type="FunFam" id="2.20.100.10:FF:000067">
    <property type="entry name" value="Hemicentin 1"/>
    <property type="match status" value="1"/>
</dbReference>
<gene>
    <name evidence="8" type="ORF">PACLA_8A005970</name>
</gene>
<dbReference type="SMART" id="SM00137">
    <property type="entry name" value="MAM"/>
    <property type="match status" value="1"/>
</dbReference>
<dbReference type="PRINTS" id="PR00020">
    <property type="entry name" value="MAMDOMAIN"/>
</dbReference>
<dbReference type="InterPro" id="IPR000998">
    <property type="entry name" value="MAM_dom"/>
</dbReference>
<evidence type="ECO:0000256" key="7">
    <source>
        <dbReference type="PROSITE-ProRule" id="PRU01005"/>
    </source>
</evidence>
<keyword evidence="4" id="KW-0732">Signal</keyword>
<dbReference type="Gene3D" id="2.60.120.200">
    <property type="match status" value="1"/>
</dbReference>
<dbReference type="PROSITE" id="PS50060">
    <property type="entry name" value="MAM_2"/>
    <property type="match status" value="1"/>
</dbReference>
<dbReference type="PROSITE" id="PS51864">
    <property type="entry name" value="ASTACIN"/>
    <property type="match status" value="1"/>
</dbReference>
<dbReference type="SUPFAM" id="SSF49899">
    <property type="entry name" value="Concanavalin A-like lectins/glucanases"/>
    <property type="match status" value="1"/>
</dbReference>
<evidence type="ECO:0000313" key="9">
    <source>
        <dbReference type="Proteomes" id="UP001152795"/>
    </source>
</evidence>
<evidence type="ECO:0000256" key="3">
    <source>
        <dbReference type="ARBA" id="ARBA00022536"/>
    </source>
</evidence>
<dbReference type="PROSITE" id="PS51670">
    <property type="entry name" value="SHKT"/>
    <property type="match status" value="1"/>
</dbReference>
<dbReference type="Pfam" id="PF01549">
    <property type="entry name" value="ShK"/>
    <property type="match status" value="2"/>
</dbReference>
<keyword evidence="9" id="KW-1185">Reference proteome</keyword>
<evidence type="ECO:0000256" key="4">
    <source>
        <dbReference type="ARBA" id="ARBA00022729"/>
    </source>
</evidence>
<dbReference type="InterPro" id="IPR003582">
    <property type="entry name" value="ShKT_dom"/>
</dbReference>
<proteinExistence type="predicted"/>
<dbReference type="GO" id="GO:0004222">
    <property type="term" value="F:metalloendopeptidase activity"/>
    <property type="evidence" value="ECO:0007669"/>
    <property type="project" value="InterPro"/>
</dbReference>
<dbReference type="PANTHER" id="PTHR23282:SF101">
    <property type="entry name" value="MAM DOMAIN-CONTAINING PROTEIN"/>
    <property type="match status" value="1"/>
</dbReference>
<keyword evidence="5" id="KW-0677">Repeat</keyword>
<dbReference type="InterPro" id="IPR000884">
    <property type="entry name" value="TSP1_rpt"/>
</dbReference>
<organism evidence="8 9">
    <name type="scientific">Paramuricea clavata</name>
    <name type="common">Red gorgonian</name>
    <name type="synonym">Violescent sea-whip</name>
    <dbReference type="NCBI Taxonomy" id="317549"/>
    <lineage>
        <taxon>Eukaryota</taxon>
        <taxon>Metazoa</taxon>
        <taxon>Cnidaria</taxon>
        <taxon>Anthozoa</taxon>
        <taxon>Octocorallia</taxon>
        <taxon>Malacalcyonacea</taxon>
        <taxon>Plexauridae</taxon>
        <taxon>Paramuricea</taxon>
    </lineage>
</organism>
<dbReference type="GO" id="GO:0006508">
    <property type="term" value="P:proteolysis"/>
    <property type="evidence" value="ECO:0007669"/>
    <property type="project" value="InterPro"/>
</dbReference>
<evidence type="ECO:0000256" key="5">
    <source>
        <dbReference type="ARBA" id="ARBA00022737"/>
    </source>
</evidence>
<dbReference type="InterPro" id="IPR013320">
    <property type="entry name" value="ConA-like_dom_sf"/>
</dbReference>
<sequence>MHYGSKAFSKSAELETITAIGTRGKIELGNTQMSVLDIIELDALYRCKSNKVNEWTPWSSYSPCDDRCYKNRQRFCYGKTPTSCGGNPNPYGVDSQYVKCSSDECPLKIDGNWGEWTPWSACSHSCNEGKRLRTRKCDNPEPKNKGKPCKGSSEHKILCVQPRCNLDFDDTDFRDGRFGMWENDIYDTPGLNWIIGKGNTPTEGTGPHGDHTTKKDFYLYVESTGRRENDVARLMSKTLPQTSPNTKCFKFFYYMFGRSIGSLTVRLIPEGEQQQVLFTKRGSQSGKWKSAELTLNTAKPYQLVFEATLGKPPYSDIAIDDVFIDDGNCGCQDDPVWNCKRWSLKECKKNPIWMEVYCPVTCQACGCYDKNIWCHYWQRLGQCEKNPGYMKLYCRKACKLCT</sequence>
<dbReference type="InterPro" id="IPR001506">
    <property type="entry name" value="Peptidase_M12A"/>
</dbReference>
<comment type="caution">
    <text evidence="8">The sequence shown here is derived from an EMBL/GenBank/DDBJ whole genome shotgun (WGS) entry which is preliminary data.</text>
</comment>
<dbReference type="InterPro" id="IPR036383">
    <property type="entry name" value="TSP1_rpt_sf"/>
</dbReference>
<dbReference type="PANTHER" id="PTHR23282">
    <property type="entry name" value="APICAL ENDOSOMAL GLYCOPROTEIN PRECURSOR"/>
    <property type="match status" value="1"/>
</dbReference>
<dbReference type="EMBL" id="CACRXK020001077">
    <property type="protein sequence ID" value="CAB3986816.1"/>
    <property type="molecule type" value="Genomic_DNA"/>
</dbReference>
<dbReference type="InterPro" id="IPR051560">
    <property type="entry name" value="MAM_domain-containing"/>
</dbReference>
<evidence type="ECO:0000256" key="2">
    <source>
        <dbReference type="ARBA" id="ARBA00022525"/>
    </source>
</evidence>
<dbReference type="AlphaFoldDB" id="A0A7D9HLJ7"/>
<dbReference type="Pfam" id="PF00090">
    <property type="entry name" value="TSP_1"/>
    <property type="match status" value="1"/>
</dbReference>
<keyword evidence="3" id="KW-0245">EGF-like domain</keyword>
<reference evidence="8" key="1">
    <citation type="submission" date="2020-04" db="EMBL/GenBank/DDBJ databases">
        <authorList>
            <person name="Alioto T."/>
            <person name="Alioto T."/>
            <person name="Gomez Garrido J."/>
        </authorList>
    </citation>
    <scope>NUCLEOTIDE SEQUENCE</scope>
    <source>
        <strain evidence="8">A484AB</strain>
    </source>
</reference>
<protein>
    <submittedName>
        <fullName evidence="8">Zinc metallo ase nas-15, partial</fullName>
    </submittedName>
</protein>
<keyword evidence="2" id="KW-0964">Secreted</keyword>
<dbReference type="SMART" id="SM00209">
    <property type="entry name" value="TSP1"/>
    <property type="match status" value="2"/>
</dbReference>
<dbReference type="PROSITE" id="PS50092">
    <property type="entry name" value="TSP1"/>
    <property type="match status" value="2"/>
</dbReference>
<accession>A0A7D9HLJ7</accession>
<evidence type="ECO:0000313" key="8">
    <source>
        <dbReference type="EMBL" id="CAB3986816.1"/>
    </source>
</evidence>
<dbReference type="Pfam" id="PF00629">
    <property type="entry name" value="MAM"/>
    <property type="match status" value="1"/>
</dbReference>
<dbReference type="GO" id="GO:0005576">
    <property type="term" value="C:extracellular region"/>
    <property type="evidence" value="ECO:0007669"/>
    <property type="project" value="UniProtKB-SubCell"/>
</dbReference>
<dbReference type="PRINTS" id="PR01705">
    <property type="entry name" value="TSP1REPEAT"/>
</dbReference>
<evidence type="ECO:0000256" key="6">
    <source>
        <dbReference type="ARBA" id="ARBA00023180"/>
    </source>
</evidence>
<dbReference type="SUPFAM" id="SSF82895">
    <property type="entry name" value="TSP-1 type 1 repeat"/>
    <property type="match status" value="1"/>
</dbReference>
<dbReference type="Gene3D" id="2.20.100.10">
    <property type="entry name" value="Thrombospondin type-1 (TSP1) repeat"/>
    <property type="match status" value="1"/>
</dbReference>
<name>A0A7D9HLJ7_PARCT</name>
<dbReference type="SMART" id="SM00254">
    <property type="entry name" value="ShKT"/>
    <property type="match status" value="2"/>
</dbReference>
<dbReference type="GO" id="GO:0016020">
    <property type="term" value="C:membrane"/>
    <property type="evidence" value="ECO:0007669"/>
    <property type="project" value="InterPro"/>
</dbReference>
<evidence type="ECO:0000256" key="1">
    <source>
        <dbReference type="ARBA" id="ARBA00004613"/>
    </source>
</evidence>